<dbReference type="EMBL" id="JAVRRJ010000006">
    <property type="protein sequence ID" value="KAK5083825.1"/>
    <property type="molecule type" value="Genomic_DNA"/>
</dbReference>
<feature type="compositionally biased region" description="Low complexity" evidence="1">
    <location>
        <begin position="193"/>
        <end position="204"/>
    </location>
</feature>
<feature type="compositionally biased region" description="Acidic residues" evidence="1">
    <location>
        <begin position="577"/>
        <end position="586"/>
    </location>
</feature>
<dbReference type="Proteomes" id="UP001309876">
    <property type="component" value="Unassembled WGS sequence"/>
</dbReference>
<protein>
    <submittedName>
        <fullName evidence="2">Uncharacterized protein</fullName>
    </submittedName>
</protein>
<dbReference type="AlphaFoldDB" id="A0AAN7SY75"/>
<feature type="region of interest" description="Disordered" evidence="1">
    <location>
        <begin position="631"/>
        <end position="674"/>
    </location>
</feature>
<evidence type="ECO:0000313" key="3">
    <source>
        <dbReference type="Proteomes" id="UP001309876"/>
    </source>
</evidence>
<gene>
    <name evidence="2" type="ORF">LTR05_006331</name>
</gene>
<feature type="region of interest" description="Disordered" evidence="1">
    <location>
        <begin position="185"/>
        <end position="247"/>
    </location>
</feature>
<sequence length="990" mass="109772">MDPVKESRSPSIQMNINSDRGMRDRRGVDDRQVVLQQLQNATVIDLDSDADDSMALPEPASAAQTSSIDAKGDVVPGAPTQYPKQNAIDTSQSHTRSQVTRKRLFVSGDKLLGDKLPSSPSILTPPSSAHVSPNSSFDFAASAQSLYTSSLDQLGLDSGGLRGAATIDAAEPDVDIEHLLSIYNSGDADDDAPGSPAPALDAPSVARSAAEARGIAKSQQLHAQRKFRSQEDPEPVQSIDEEQKRRDARLARITASALGKPMKSVLKDGGSKKPAKRVQFHAPEMANPAKKARKPVQPQITMASNDIRTLMGISSKPSIATETSEGARPTLSGLSQLTQDRIDHGSQKQKNDTSGLYPEQGLPEYLTLPKGFEAMESVRKSLIIQRETASERLRDLSAIQGCFEHFAKLLSYGALLGSNATELRELKTFTQKVLEDECTGKLNRQRINEVRENVKRRLSKIDTDALPNGAVEDRLSDILRQDYWEKLQVEVPKLRSESDRLKALCSQKNTKTCIRGGCQGNLKAKKTTASLRATGTKKDGPLAAQIRAQLTKFKAAEERDGEEAVLEIDIPDRGDDYTSEEEEGDEFLYAPKRTDLESKDIAGNAEDSESQMRLLPVQAADQSLLERMVTTTQQREHANRQGAQKPDSQMLQDMKARESARAAMKQKPADVDATSEDIEIEEVDLSPSAEFNDSDLEDDVEDHNEVQIEGEIGRPECYRYLVYSHIHGHPSMNGQHLIDRFLNRAKAIKEVLKVAPQVRKDILNLDSNAPQEYTITLKQNETEYEQQLAMGEDGDVGCRTWIERERYNPSEEAYNNVKVKKACRGPNVWSVDWEKIISPIIEEAAHKDTDISSKLALNTSEPTLDDILDDLFEPDTELPGCAQAVPEKGFQPITERATQDHQRLFTSIAYANRHASEVFMTFVITHLSSPGDIAYITTINNDIEEQLERCSDLHCWMREDSFVTERKGLGKVNESMRIWVRKCQTTGPSN</sequence>
<feature type="compositionally biased region" description="Polar residues" evidence="1">
    <location>
        <begin position="9"/>
        <end position="18"/>
    </location>
</feature>
<feature type="compositionally biased region" description="Polar residues" evidence="1">
    <location>
        <begin position="82"/>
        <end position="98"/>
    </location>
</feature>
<feature type="region of interest" description="Disordered" evidence="1">
    <location>
        <begin position="573"/>
        <end position="595"/>
    </location>
</feature>
<accession>A0AAN7SY75</accession>
<evidence type="ECO:0000313" key="2">
    <source>
        <dbReference type="EMBL" id="KAK5083825.1"/>
    </source>
</evidence>
<evidence type="ECO:0000256" key="1">
    <source>
        <dbReference type="SAM" id="MobiDB-lite"/>
    </source>
</evidence>
<organism evidence="2 3">
    <name type="scientific">Lithohypha guttulata</name>
    <dbReference type="NCBI Taxonomy" id="1690604"/>
    <lineage>
        <taxon>Eukaryota</taxon>
        <taxon>Fungi</taxon>
        <taxon>Dikarya</taxon>
        <taxon>Ascomycota</taxon>
        <taxon>Pezizomycotina</taxon>
        <taxon>Eurotiomycetes</taxon>
        <taxon>Chaetothyriomycetidae</taxon>
        <taxon>Chaetothyriales</taxon>
        <taxon>Trichomeriaceae</taxon>
        <taxon>Lithohypha</taxon>
    </lineage>
</organism>
<comment type="caution">
    <text evidence="2">The sequence shown here is derived from an EMBL/GenBank/DDBJ whole genome shotgun (WGS) entry which is preliminary data.</text>
</comment>
<feature type="region of interest" description="Disordered" evidence="1">
    <location>
        <begin position="41"/>
        <end position="99"/>
    </location>
</feature>
<proteinExistence type="predicted"/>
<keyword evidence="3" id="KW-1185">Reference proteome</keyword>
<feature type="region of interest" description="Disordered" evidence="1">
    <location>
        <begin position="1"/>
        <end position="28"/>
    </location>
</feature>
<reference evidence="2 3" key="1">
    <citation type="submission" date="2023-08" db="EMBL/GenBank/DDBJ databases">
        <title>Black Yeasts Isolated from many extreme environments.</title>
        <authorList>
            <person name="Coleine C."/>
            <person name="Stajich J.E."/>
            <person name="Selbmann L."/>
        </authorList>
    </citation>
    <scope>NUCLEOTIDE SEQUENCE [LARGE SCALE GENOMIC DNA]</scope>
    <source>
        <strain evidence="2 3">CCFEE 5910</strain>
    </source>
</reference>
<name>A0AAN7SY75_9EURO</name>